<sequence length="357" mass="37823">MKPHRLLPLTFLVLTGLSMPLVAAPLKIAVVAPQSGNFVTLGDEVRRGAKISADRLGIELALIDENCEAGSGPQVAARIKESGATAAIGFLCSESLDGALAPLKEAAIPAITLSVRWKGVMEDALKNGWPLFRLAPTTEDEAQKLTEIILRDWTSDAIALIEDGTIHGRELADAIRNGLETHGLKPVFTDTFRPGQEQQISLVRRLRKAGVTKVFVGGDRTDMSIIARDAAVEKIELGFLGGEALNAADQPVPLAEGVRAVLLPYVVGGPQPRDDNPGESPREGYVQPAEAAVSILGDAAALSGAMGSTLADTLVDTAFDTPIGPITFSTGHELADNPYRLMEWRKGGFIEAPPSTQ</sequence>
<dbReference type="PANTHER" id="PTHR47151">
    <property type="entry name" value="LEU/ILE/VAL-BINDING ABC TRANSPORTER SUBUNIT"/>
    <property type="match status" value="1"/>
</dbReference>
<proteinExistence type="inferred from homology"/>
<dbReference type="RefSeq" id="WP_250916189.1">
    <property type="nucleotide sequence ID" value="NZ_JAMXLX010000002.1"/>
</dbReference>
<evidence type="ECO:0000256" key="2">
    <source>
        <dbReference type="ARBA" id="ARBA00022729"/>
    </source>
</evidence>
<keyword evidence="2" id="KW-0732">Signal</keyword>
<organism evidence="4 5">
    <name type="scientific">Ciceribacter sichuanensis</name>
    <dbReference type="NCBI Taxonomy" id="2949647"/>
    <lineage>
        <taxon>Bacteria</taxon>
        <taxon>Pseudomonadati</taxon>
        <taxon>Pseudomonadota</taxon>
        <taxon>Alphaproteobacteria</taxon>
        <taxon>Hyphomicrobiales</taxon>
        <taxon>Rhizobiaceae</taxon>
        <taxon>Ciceribacter</taxon>
    </lineage>
</organism>
<dbReference type="PANTHER" id="PTHR47151:SF2">
    <property type="entry name" value="AMINO ACID BINDING PROTEIN"/>
    <property type="match status" value="1"/>
</dbReference>
<protein>
    <submittedName>
        <fullName evidence="4">ABC transporter substrate-binding protein</fullName>
    </submittedName>
</protein>
<dbReference type="Gene3D" id="3.40.50.2300">
    <property type="match status" value="2"/>
</dbReference>
<name>A0AAJ1F4C4_9HYPH</name>
<evidence type="ECO:0000313" key="4">
    <source>
        <dbReference type="EMBL" id="MCO5956495.1"/>
    </source>
</evidence>
<evidence type="ECO:0000313" key="5">
    <source>
        <dbReference type="Proteomes" id="UP001155380"/>
    </source>
</evidence>
<dbReference type="InterPro" id="IPR028082">
    <property type="entry name" value="Peripla_BP_I"/>
</dbReference>
<evidence type="ECO:0000259" key="3">
    <source>
        <dbReference type="Pfam" id="PF13458"/>
    </source>
</evidence>
<feature type="domain" description="Leucine-binding protein" evidence="3">
    <location>
        <begin position="25"/>
        <end position="348"/>
    </location>
</feature>
<reference evidence="4" key="1">
    <citation type="submission" date="2022-06" db="EMBL/GenBank/DDBJ databases">
        <authorList>
            <person name="Sun Q."/>
        </authorList>
    </citation>
    <scope>NUCLEOTIDE SEQUENCE</scope>
    <source>
        <strain evidence="4">S101</strain>
    </source>
</reference>
<comment type="caution">
    <text evidence="4">The sequence shown here is derived from an EMBL/GenBank/DDBJ whole genome shotgun (WGS) entry which is preliminary data.</text>
</comment>
<dbReference type="Pfam" id="PF13458">
    <property type="entry name" value="Peripla_BP_6"/>
    <property type="match status" value="1"/>
</dbReference>
<dbReference type="InterPro" id="IPR028081">
    <property type="entry name" value="Leu-bd"/>
</dbReference>
<dbReference type="EMBL" id="JAMXLX010000002">
    <property type="protein sequence ID" value="MCO5956495.1"/>
    <property type="molecule type" value="Genomic_DNA"/>
</dbReference>
<dbReference type="CDD" id="cd06342">
    <property type="entry name" value="PBP1_ABC_LIVBP-like"/>
    <property type="match status" value="1"/>
</dbReference>
<dbReference type="Proteomes" id="UP001155380">
    <property type="component" value="Unassembled WGS sequence"/>
</dbReference>
<gene>
    <name evidence="4" type="ORF">NBH21_06920</name>
</gene>
<evidence type="ECO:0000256" key="1">
    <source>
        <dbReference type="ARBA" id="ARBA00010062"/>
    </source>
</evidence>
<dbReference type="AlphaFoldDB" id="A0AAJ1F4C4"/>
<comment type="similarity">
    <text evidence="1">Belongs to the leucine-binding protein family.</text>
</comment>
<dbReference type="SUPFAM" id="SSF53822">
    <property type="entry name" value="Periplasmic binding protein-like I"/>
    <property type="match status" value="1"/>
</dbReference>
<accession>A0AAJ1F4C4</accession>